<feature type="signal peptide" evidence="1">
    <location>
        <begin position="1"/>
        <end position="23"/>
    </location>
</feature>
<dbReference type="Gene3D" id="6.20.240.60">
    <property type="match status" value="1"/>
</dbReference>
<feature type="domain" description="Cell wall hydrolase SleB" evidence="2">
    <location>
        <begin position="60"/>
        <end position="159"/>
    </location>
</feature>
<keyword evidence="1" id="KW-0732">Signal</keyword>
<organism evidence="3">
    <name type="scientific">Candidatus Fermentithermobacillus carboniphilus</name>
    <dbReference type="NCBI Taxonomy" id="3085328"/>
    <lineage>
        <taxon>Bacteria</taxon>
        <taxon>Bacillati</taxon>
        <taxon>Bacillota</taxon>
        <taxon>Candidatus Fermentithermobacillia</taxon>
        <taxon>Candidatus Fermentithermobacillales</taxon>
        <taxon>Candidatus Fermentithermobacillaceae</taxon>
        <taxon>Candidatus Fermentithermobacillus</taxon>
    </lineage>
</organism>
<dbReference type="EMBL" id="CP062796">
    <property type="protein sequence ID" value="QUL98444.1"/>
    <property type="molecule type" value="Genomic_DNA"/>
</dbReference>
<reference evidence="3" key="2">
    <citation type="journal article" date="2023" name="Biology">
        <title>Prokaryotic Life Associated with Coal-Fire Gas Vents Revealed by Metagenomics.</title>
        <authorList>
            <person name="Kadnikov V.V."/>
            <person name="Mardanov A.V."/>
            <person name="Beletsky A.V."/>
            <person name="Karnachuk O.V."/>
            <person name="Ravin N.V."/>
        </authorList>
    </citation>
    <scope>NUCLEOTIDE SEQUENCE</scope>
    <source>
        <strain evidence="3">Bu02</strain>
    </source>
</reference>
<evidence type="ECO:0000259" key="2">
    <source>
        <dbReference type="Pfam" id="PF07486"/>
    </source>
</evidence>
<dbReference type="InterPro" id="IPR042047">
    <property type="entry name" value="SleB_dom1"/>
</dbReference>
<feature type="chain" id="PRO_5044006438" evidence="1">
    <location>
        <begin position="24"/>
        <end position="160"/>
    </location>
</feature>
<gene>
    <name evidence="3" type="ORF">IMF26_10620</name>
</gene>
<accession>A0AAT9LCG7</accession>
<protein>
    <submittedName>
        <fullName evidence="3">Cell wall hydrolase</fullName>
    </submittedName>
</protein>
<reference evidence="3" key="1">
    <citation type="submission" date="2020-10" db="EMBL/GenBank/DDBJ databases">
        <authorList>
            <person name="Kadnikov V."/>
            <person name="Beletsky A.V."/>
            <person name="Mardanov A.V."/>
            <person name="Karnachuk O.V."/>
            <person name="Ravin N.V."/>
        </authorList>
    </citation>
    <scope>NUCLEOTIDE SEQUENCE</scope>
    <source>
        <strain evidence="3">Bu02</strain>
    </source>
</reference>
<evidence type="ECO:0000256" key="1">
    <source>
        <dbReference type="SAM" id="SignalP"/>
    </source>
</evidence>
<sequence length="160" mass="17619">MLKKRLLCLFATALTISAGFSISSDTPECLAAPEWALAAPQSWWDEVNLISRLIMGEATGEPFAGQVGVGAVVLNRVRSPEFPNTVPGVIYEPDAFESVSNGLIWSRSPSPTEMRAAQLALNGWDPTYGALFFWNPAKPVSPWMWTRQIITQIGRHVFAR</sequence>
<dbReference type="GO" id="GO:0016787">
    <property type="term" value="F:hydrolase activity"/>
    <property type="evidence" value="ECO:0007669"/>
    <property type="project" value="UniProtKB-KW"/>
</dbReference>
<dbReference type="AlphaFoldDB" id="A0AAT9LCG7"/>
<proteinExistence type="predicted"/>
<keyword evidence="3" id="KW-0378">Hydrolase</keyword>
<dbReference type="Pfam" id="PF07486">
    <property type="entry name" value="Hydrolase_2"/>
    <property type="match status" value="1"/>
</dbReference>
<dbReference type="InterPro" id="IPR011105">
    <property type="entry name" value="Cell_wall_hydrolase_SleB"/>
</dbReference>
<dbReference type="KEGG" id="fcz:IMF26_10620"/>
<name>A0AAT9LCG7_9FIRM</name>
<evidence type="ECO:0000313" key="3">
    <source>
        <dbReference type="EMBL" id="QUL98444.1"/>
    </source>
</evidence>
<dbReference type="Gene3D" id="1.10.10.2520">
    <property type="entry name" value="Cell wall hydrolase SleB, domain 1"/>
    <property type="match status" value="1"/>
</dbReference>